<gene>
    <name evidence="6" type="ORF">UFOPK3770_00065</name>
</gene>
<accession>A0A6J5YPE8</accession>
<evidence type="ECO:0000259" key="5">
    <source>
        <dbReference type="PROSITE" id="PS50893"/>
    </source>
</evidence>
<name>A0A6J5YPE8_9ZZZZ</name>
<dbReference type="GO" id="GO:0140359">
    <property type="term" value="F:ABC-type transporter activity"/>
    <property type="evidence" value="ECO:0007669"/>
    <property type="project" value="InterPro"/>
</dbReference>
<dbReference type="Pfam" id="PF00005">
    <property type="entry name" value="ABC_tran"/>
    <property type="match status" value="1"/>
</dbReference>
<feature type="domain" description="ABC transporter" evidence="5">
    <location>
        <begin position="18"/>
        <end position="239"/>
    </location>
</feature>
<keyword evidence="4" id="KW-0067">ATP-binding</keyword>
<dbReference type="EMBL" id="CAESAJ010000003">
    <property type="protein sequence ID" value="CAB4329809.1"/>
    <property type="molecule type" value="Genomic_DNA"/>
</dbReference>
<evidence type="ECO:0000256" key="3">
    <source>
        <dbReference type="ARBA" id="ARBA00022741"/>
    </source>
</evidence>
<protein>
    <submittedName>
        <fullName evidence="6">Unannotated protein</fullName>
    </submittedName>
</protein>
<comment type="similarity">
    <text evidence="1">Belongs to the ABC transporter superfamily.</text>
</comment>
<evidence type="ECO:0000313" key="6">
    <source>
        <dbReference type="EMBL" id="CAB4329809.1"/>
    </source>
</evidence>
<evidence type="ECO:0000256" key="1">
    <source>
        <dbReference type="ARBA" id="ARBA00005417"/>
    </source>
</evidence>
<proteinExistence type="inferred from homology"/>
<dbReference type="CDD" id="cd03220">
    <property type="entry name" value="ABC_KpsT_Wzt"/>
    <property type="match status" value="1"/>
</dbReference>
<dbReference type="GO" id="GO:0016887">
    <property type="term" value="F:ATP hydrolysis activity"/>
    <property type="evidence" value="ECO:0007669"/>
    <property type="project" value="InterPro"/>
</dbReference>
<dbReference type="InterPro" id="IPR003593">
    <property type="entry name" value="AAA+_ATPase"/>
</dbReference>
<dbReference type="PROSITE" id="PS00211">
    <property type="entry name" value="ABC_TRANSPORTER_1"/>
    <property type="match status" value="1"/>
</dbReference>
<dbReference type="AlphaFoldDB" id="A0A6J5YPE8"/>
<dbReference type="PANTHER" id="PTHR46743:SF2">
    <property type="entry name" value="TEICHOIC ACIDS EXPORT ATP-BINDING PROTEIN TAGH"/>
    <property type="match status" value="1"/>
</dbReference>
<keyword evidence="2" id="KW-0813">Transport</keyword>
<evidence type="ECO:0000256" key="2">
    <source>
        <dbReference type="ARBA" id="ARBA00022448"/>
    </source>
</evidence>
<dbReference type="GO" id="GO:0005524">
    <property type="term" value="F:ATP binding"/>
    <property type="evidence" value="ECO:0007669"/>
    <property type="project" value="UniProtKB-KW"/>
</dbReference>
<dbReference type="PANTHER" id="PTHR46743">
    <property type="entry name" value="TEICHOIC ACIDS EXPORT ATP-BINDING PROTEIN TAGH"/>
    <property type="match status" value="1"/>
</dbReference>
<evidence type="ECO:0000256" key="4">
    <source>
        <dbReference type="ARBA" id="ARBA00022840"/>
    </source>
</evidence>
<reference evidence="6" key="1">
    <citation type="submission" date="2020-05" db="EMBL/GenBank/DDBJ databases">
        <authorList>
            <person name="Chiriac C."/>
            <person name="Salcher M."/>
            <person name="Ghai R."/>
            <person name="Kavagutti S V."/>
        </authorList>
    </citation>
    <scope>NUCLEOTIDE SEQUENCE</scope>
</reference>
<dbReference type="PROSITE" id="PS50893">
    <property type="entry name" value="ABC_TRANSPORTER_2"/>
    <property type="match status" value="1"/>
</dbReference>
<organism evidence="6">
    <name type="scientific">freshwater metagenome</name>
    <dbReference type="NCBI Taxonomy" id="449393"/>
    <lineage>
        <taxon>unclassified sequences</taxon>
        <taxon>metagenomes</taxon>
        <taxon>ecological metagenomes</taxon>
    </lineage>
</organism>
<sequence length="239" mass="25976">MSFINLNNVNVEYQIMGSRDLNLKRAVIGRITRNLPAPTTVEALKNITLNLAEGDRLGIVGPNGSGKSTLLAVLSGLLPPFSGTILRQGRTLSLLGGANSGLEPEDTGRQNIISVGIRLGETSKVMKALVDEITDFSELGERISHPIYTYSSGMAARLRFSILTSLRPEILIIDEGIAAADNEFAHKAQERLQAFMQSAGILVLATHNEAMIDSFCNRTISMLHGEVLADRPHERREQA</sequence>
<keyword evidence="3" id="KW-0547">Nucleotide-binding</keyword>
<dbReference type="SMART" id="SM00382">
    <property type="entry name" value="AAA"/>
    <property type="match status" value="1"/>
</dbReference>
<dbReference type="InterPro" id="IPR027417">
    <property type="entry name" value="P-loop_NTPase"/>
</dbReference>
<dbReference type="InterPro" id="IPR017871">
    <property type="entry name" value="ABC_transporter-like_CS"/>
</dbReference>
<dbReference type="InterPro" id="IPR050683">
    <property type="entry name" value="Bact_Polysacc_Export_ATP-bd"/>
</dbReference>
<dbReference type="Gene3D" id="3.40.50.300">
    <property type="entry name" value="P-loop containing nucleotide triphosphate hydrolases"/>
    <property type="match status" value="1"/>
</dbReference>
<dbReference type="SUPFAM" id="SSF52540">
    <property type="entry name" value="P-loop containing nucleoside triphosphate hydrolases"/>
    <property type="match status" value="1"/>
</dbReference>
<dbReference type="InterPro" id="IPR015860">
    <property type="entry name" value="ABC_transpr_TagH-like"/>
</dbReference>
<dbReference type="InterPro" id="IPR003439">
    <property type="entry name" value="ABC_transporter-like_ATP-bd"/>
</dbReference>
<dbReference type="GO" id="GO:0016020">
    <property type="term" value="C:membrane"/>
    <property type="evidence" value="ECO:0007669"/>
    <property type="project" value="InterPro"/>
</dbReference>